<keyword evidence="1" id="KW-0614">Plasmid</keyword>
<dbReference type="AlphaFoldDB" id="A0A221T2M4"/>
<sequence length="418" mass="43696">MIAAMLLTATASAQVRLPNVNCAAGKDARCTFKTDLNDYGTTGEGLPFALGGFEKLGSGFVDAASNALFVPLDIALQEDNQGAVIRVDLSTGDRTMISGYDGQNRRGKGQAYTDDRGQPGEAWDLGGVRVLRPGPDGSILALVDKGLQHRTEILRIDPKTGDRTLVWASKIFSDSARDDAPGSIRTIEKNVAKLDSPALCRGGGVTSLKPANTFEVDGTNLYLFMYNNPQGTGSGLSKVPLTGGSCTWISQYFPDGSSPVGSGNTINTLLPLILGSGKIGSEVLGTNGPNGGGGQVFAINVQTGERRTVSQLNTNAPARSVGKGDMRVGYLGQMAVGDAGIATSRYEVGADSFEIGLIDPKTGARSYGIAKTGTLKTGRDSSFTVVAAVPGTSKFIIAFDMALHVWDAKTQDSFLLSQ</sequence>
<dbReference type="EMBL" id="CP021084">
    <property type="protein sequence ID" value="ASN83154.1"/>
    <property type="molecule type" value="Genomic_DNA"/>
</dbReference>
<evidence type="ECO:0000313" key="2">
    <source>
        <dbReference type="Proteomes" id="UP000259030"/>
    </source>
</evidence>
<organism evidence="1 2">
    <name type="scientific">Deinococcus ficus</name>
    <dbReference type="NCBI Taxonomy" id="317577"/>
    <lineage>
        <taxon>Bacteria</taxon>
        <taxon>Thermotogati</taxon>
        <taxon>Deinococcota</taxon>
        <taxon>Deinococci</taxon>
        <taxon>Deinococcales</taxon>
        <taxon>Deinococcaceae</taxon>
        <taxon>Deinococcus</taxon>
    </lineage>
</organism>
<keyword evidence="2" id="KW-1185">Reference proteome</keyword>
<geneLocation type="plasmid" evidence="2">
    <name>pdfi3</name>
</geneLocation>
<gene>
    <name evidence="1" type="ORF">DFI_18305</name>
</gene>
<dbReference type="Proteomes" id="UP000259030">
    <property type="component" value="Plasmid pDFI3"/>
</dbReference>
<accession>A0A221T2M4</accession>
<proteinExistence type="predicted"/>
<name>A0A221T2M4_9DEIO</name>
<dbReference type="KEGG" id="dfc:DFI_18305"/>
<reference evidence="1 2" key="1">
    <citation type="submission" date="2017-05" db="EMBL/GenBank/DDBJ databases">
        <title>The complete genome sequence of Deinococcus ficus isolated from the rhizosphere of the Ficus religiosa L. in Taiwan.</title>
        <authorList>
            <person name="Wu K.-M."/>
            <person name="Liao T.-L."/>
            <person name="Liu Y.-M."/>
            <person name="Young C.-C."/>
            <person name="Tsai S.-F."/>
        </authorList>
    </citation>
    <scope>NUCLEOTIDE SEQUENCE [LARGE SCALE GENOMIC DNA]</scope>
    <source>
        <strain evidence="1 2">CC-FR2-10</strain>
        <plasmid evidence="2">pdfi3</plasmid>
    </source>
</reference>
<protein>
    <submittedName>
        <fullName evidence="1">Uncharacterized protein</fullName>
    </submittedName>
</protein>
<evidence type="ECO:0000313" key="1">
    <source>
        <dbReference type="EMBL" id="ASN83154.1"/>
    </source>
</evidence>